<evidence type="ECO:0008006" key="4">
    <source>
        <dbReference type="Google" id="ProtNLM"/>
    </source>
</evidence>
<evidence type="ECO:0000313" key="3">
    <source>
        <dbReference type="Proteomes" id="UP000243096"/>
    </source>
</evidence>
<proteinExistence type="predicted"/>
<protein>
    <recommendedName>
        <fullName evidence="4">FAD dependent oxidoreductase</fullName>
    </recommendedName>
</protein>
<dbReference type="AlphaFoldDB" id="A0A2P5KA25"/>
<dbReference type="Gene3D" id="3.50.50.60">
    <property type="entry name" value="FAD/NAD(P)-binding domain"/>
    <property type="match status" value="1"/>
</dbReference>
<dbReference type="EMBL" id="PRDW01000007">
    <property type="protein sequence ID" value="PPB83543.1"/>
    <property type="molecule type" value="Genomic_DNA"/>
</dbReference>
<evidence type="ECO:0000256" key="1">
    <source>
        <dbReference type="SAM" id="MobiDB-lite"/>
    </source>
</evidence>
<feature type="region of interest" description="Disordered" evidence="1">
    <location>
        <begin position="1"/>
        <end position="21"/>
    </location>
</feature>
<name>A0A2P5KA25_9BURK</name>
<gene>
    <name evidence="2" type="ORF">B0O95_10759</name>
</gene>
<dbReference type="Proteomes" id="UP000243096">
    <property type="component" value="Unassembled WGS sequence"/>
</dbReference>
<keyword evidence="3" id="KW-1185">Reference proteome</keyword>
<comment type="caution">
    <text evidence="2">The sequence shown here is derived from an EMBL/GenBank/DDBJ whole genome shotgun (WGS) entry which is preliminary data.</text>
</comment>
<evidence type="ECO:0000313" key="2">
    <source>
        <dbReference type="EMBL" id="PPB83543.1"/>
    </source>
</evidence>
<organism evidence="2 3">
    <name type="scientific">Mycetohabitans endofungorum</name>
    <dbReference type="NCBI Taxonomy" id="417203"/>
    <lineage>
        <taxon>Bacteria</taxon>
        <taxon>Pseudomonadati</taxon>
        <taxon>Pseudomonadota</taxon>
        <taxon>Betaproteobacteria</taxon>
        <taxon>Burkholderiales</taxon>
        <taxon>Burkholderiaceae</taxon>
        <taxon>Mycetohabitans</taxon>
    </lineage>
</organism>
<reference evidence="2 3" key="1">
    <citation type="submission" date="2018-01" db="EMBL/GenBank/DDBJ databases">
        <title>Genomic Encyclopedia of Type Strains, Phase III (KMG-III): the genomes of soil and plant-associated and newly described type strains.</title>
        <authorList>
            <person name="Whitman W."/>
        </authorList>
    </citation>
    <scope>NUCLEOTIDE SEQUENCE [LARGE SCALE GENOMIC DNA]</scope>
    <source>
        <strain evidence="2 3">HKI456</strain>
    </source>
</reference>
<sequence>MPGGMAPRAGGNRNYTAPRPPTATAIAAGGANVMSARLHARCAGLASARIHALTALIAYPECAPQSRSSTRRAGSRSRDSASTCGSPARRCCAAGAAQTQCRRRAALTEQAISLLGQAVHRWVPSTARICAALIWKDMVLLSPDGLPLVGATARPRVFVNCAHSPAAWALSHGSATVIADLVSGNRRLCRLRRWQRSRLGDSPASTIDGTARAPAHRRVSPSLLIEGLA</sequence>
<accession>A0A2P5KA25</accession>
<feature type="region of interest" description="Disordered" evidence="1">
    <location>
        <begin position="66"/>
        <end position="88"/>
    </location>
</feature>
<dbReference type="InterPro" id="IPR036188">
    <property type="entry name" value="FAD/NAD-bd_sf"/>
</dbReference>
<dbReference type="Gene3D" id="3.30.9.10">
    <property type="entry name" value="D-Amino Acid Oxidase, subunit A, domain 2"/>
    <property type="match status" value="1"/>
</dbReference>